<dbReference type="Pfam" id="PF01177">
    <property type="entry name" value="Asp_Glu_race"/>
    <property type="match status" value="1"/>
</dbReference>
<dbReference type="PANTHER" id="PTHR21198:SF7">
    <property type="entry name" value="ASPARTATE-GLUTAMATE RACEMASE FAMILY"/>
    <property type="match status" value="1"/>
</dbReference>
<dbReference type="GO" id="GO:0047661">
    <property type="term" value="F:amino-acid racemase activity"/>
    <property type="evidence" value="ECO:0007669"/>
    <property type="project" value="InterPro"/>
</dbReference>
<accession>A0A926NF64</accession>
<comment type="caution">
    <text evidence="3">The sequence shown here is derived from an EMBL/GenBank/DDBJ whole genome shotgun (WGS) entry which is preliminary data.</text>
</comment>
<dbReference type="RefSeq" id="WP_191162003.1">
    <property type="nucleotide sequence ID" value="NZ_JACXAI010000044.1"/>
</dbReference>
<dbReference type="InterPro" id="IPR015942">
    <property type="entry name" value="Asp/Glu/hydantoin_racemase"/>
</dbReference>
<organism evidence="3 4">
    <name type="scientific">Metabacillus arenae</name>
    <dbReference type="NCBI Taxonomy" id="2771434"/>
    <lineage>
        <taxon>Bacteria</taxon>
        <taxon>Bacillati</taxon>
        <taxon>Bacillota</taxon>
        <taxon>Bacilli</taxon>
        <taxon>Bacillales</taxon>
        <taxon>Bacillaceae</taxon>
        <taxon>Metabacillus</taxon>
    </lineage>
</organism>
<evidence type="ECO:0000256" key="1">
    <source>
        <dbReference type="ARBA" id="ARBA00007847"/>
    </source>
</evidence>
<dbReference type="InterPro" id="IPR018187">
    <property type="entry name" value="Asp/Glu_racemase_AS_1"/>
</dbReference>
<evidence type="ECO:0000313" key="4">
    <source>
        <dbReference type="Proteomes" id="UP000626844"/>
    </source>
</evidence>
<protein>
    <submittedName>
        <fullName evidence="3">Amino acid racemase</fullName>
        <ecNumber evidence="3">5.1.1.-</ecNumber>
    </submittedName>
</protein>
<dbReference type="PROSITE" id="PS00924">
    <property type="entry name" value="ASP_GLU_RACEMASE_2"/>
    <property type="match status" value="1"/>
</dbReference>
<evidence type="ECO:0000313" key="3">
    <source>
        <dbReference type="EMBL" id="MBD1383137.1"/>
    </source>
</evidence>
<gene>
    <name evidence="3" type="ORF">IC621_23340</name>
</gene>
<dbReference type="InterPro" id="IPR001920">
    <property type="entry name" value="Asp/Glu_race"/>
</dbReference>
<reference evidence="3" key="1">
    <citation type="submission" date="2020-09" db="EMBL/GenBank/DDBJ databases">
        <title>A novel bacterium of genus Bacillus, isolated from South China Sea.</title>
        <authorList>
            <person name="Huang H."/>
            <person name="Mo K."/>
            <person name="Hu Y."/>
        </authorList>
    </citation>
    <scope>NUCLEOTIDE SEQUENCE</scope>
    <source>
        <strain evidence="3">IB182487</strain>
    </source>
</reference>
<dbReference type="InterPro" id="IPR004380">
    <property type="entry name" value="Asp_race"/>
</dbReference>
<name>A0A926NF64_9BACI</name>
<dbReference type="PANTHER" id="PTHR21198">
    <property type="entry name" value="GLUTAMATE RACEMASE"/>
    <property type="match status" value="1"/>
</dbReference>
<dbReference type="PROSITE" id="PS00923">
    <property type="entry name" value="ASP_GLU_RACEMASE_1"/>
    <property type="match status" value="1"/>
</dbReference>
<keyword evidence="4" id="KW-1185">Reference proteome</keyword>
<dbReference type="AlphaFoldDB" id="A0A926NF64"/>
<dbReference type="EMBL" id="JACXAI010000044">
    <property type="protein sequence ID" value="MBD1383137.1"/>
    <property type="molecule type" value="Genomic_DNA"/>
</dbReference>
<dbReference type="SUPFAM" id="SSF53681">
    <property type="entry name" value="Aspartate/glutamate racemase"/>
    <property type="match status" value="2"/>
</dbReference>
<sequence length="231" mass="25843">MSKTVGILGGMGPLATCDLFYKIVKNTNAQTDQDHLHIIINNNPKIPARIDTLIKDNETPLSELIKSAKILEQSGADFIVMPCNTAHIWLDQIAETITIPCYDMIKNTVKQTLSLINERDQKIFLLATNTAIKMNLYQNAFKNTIVELILPTEKEQMLINKAINEVKAGNIENNSCMEELNQMLETYETMSVSTLLGGCTEIPLLFPYIKTNMLKLDPALMLAKLVIDIST</sequence>
<keyword evidence="2 3" id="KW-0413">Isomerase</keyword>
<evidence type="ECO:0000256" key="2">
    <source>
        <dbReference type="ARBA" id="ARBA00023235"/>
    </source>
</evidence>
<dbReference type="Proteomes" id="UP000626844">
    <property type="component" value="Unassembled WGS sequence"/>
</dbReference>
<dbReference type="Gene3D" id="3.40.50.1860">
    <property type="match status" value="2"/>
</dbReference>
<dbReference type="InterPro" id="IPR033134">
    <property type="entry name" value="Asp/Glu_racemase_AS_2"/>
</dbReference>
<dbReference type="EC" id="5.1.1.-" evidence="3"/>
<comment type="similarity">
    <text evidence="1">Belongs to the aspartate/glutamate racemases family.</text>
</comment>
<proteinExistence type="inferred from homology"/>
<dbReference type="NCBIfam" id="TIGR00035">
    <property type="entry name" value="asp_race"/>
    <property type="match status" value="1"/>
</dbReference>